<gene>
    <name evidence="2" type="ORF">V6L76_19040</name>
</gene>
<protein>
    <submittedName>
        <fullName evidence="2">DnaJ family molecular chaperone</fullName>
    </submittedName>
</protein>
<keyword evidence="3" id="KW-1185">Reference proteome</keyword>
<dbReference type="SUPFAM" id="SSF158682">
    <property type="entry name" value="TerB-like"/>
    <property type="match status" value="1"/>
</dbReference>
<dbReference type="Pfam" id="PF00226">
    <property type="entry name" value="DnaJ"/>
    <property type="match status" value="1"/>
</dbReference>
<evidence type="ECO:0000259" key="1">
    <source>
        <dbReference type="PROSITE" id="PS50076"/>
    </source>
</evidence>
<dbReference type="RefSeq" id="WP_334252678.1">
    <property type="nucleotide sequence ID" value="NZ_JBAKBE010000013.1"/>
</dbReference>
<dbReference type="Gene3D" id="1.10.287.110">
    <property type="entry name" value="DnaJ domain"/>
    <property type="match status" value="1"/>
</dbReference>
<evidence type="ECO:0000313" key="2">
    <source>
        <dbReference type="EMBL" id="MEH0098365.1"/>
    </source>
</evidence>
<dbReference type="PRINTS" id="PR00625">
    <property type="entry name" value="JDOMAIN"/>
</dbReference>
<sequence>MSAFGQTDTTTPEPDAVNIWSSIGAIVTAIGSAIGSGGAQLIDRLVQLVLARPEGTSTVGFTVAMIALSAKMAKADGVVTTDEVLAFRNLFEVPEGEERNVARLFDLAKQDIAGFDIYAKKLADLFPYDRKTLFDILDGLFFIAKADGLIHTQELEFLREVARIFGLDEREFNKVVARHVRDRNDPYAVLGIQPDASNEDVKAHYRREVRETHPDVLIARGVPQEFVRIANDRMAALNAAYAKISSERGL</sequence>
<evidence type="ECO:0000313" key="3">
    <source>
        <dbReference type="Proteomes" id="UP001380822"/>
    </source>
</evidence>
<accession>A0ABU7ZT07</accession>
<feature type="domain" description="J" evidence="1">
    <location>
        <begin position="185"/>
        <end position="249"/>
    </location>
</feature>
<dbReference type="Pfam" id="PF05099">
    <property type="entry name" value="TerB"/>
    <property type="match status" value="1"/>
</dbReference>
<reference evidence="2 3" key="1">
    <citation type="submission" date="2024-02" db="EMBL/GenBank/DDBJ databases">
        <title>A new putative Pannonibacter species isolated from two cases of bloodstream infections in paediatric patients.</title>
        <authorList>
            <person name="Castellana S."/>
            <person name="De Laurentiis V."/>
            <person name="Grassi M."/>
            <person name="De Leonardis F."/>
            <person name="Mosca A."/>
            <person name="De Carlo C."/>
            <person name="Sparapano E."/>
            <person name="Ronga L."/>
            <person name="Santacroce L."/>
            <person name="Chironna M."/>
            <person name="De Robertis A."/>
            <person name="Bianco A."/>
            <person name="Del Sambro L."/>
            <person name="Capozzi L."/>
            <person name="Parisi A."/>
        </authorList>
    </citation>
    <scope>NUCLEOTIDE SEQUENCE [LARGE SCALE GENOMIC DNA]</scope>
    <source>
        <strain evidence="2 3">Pt2</strain>
    </source>
</reference>
<organism evidence="2 3">
    <name type="scientific">Pannonibacter anstelovis</name>
    <dbReference type="NCBI Taxonomy" id="3121537"/>
    <lineage>
        <taxon>Bacteria</taxon>
        <taxon>Pseudomonadati</taxon>
        <taxon>Pseudomonadota</taxon>
        <taxon>Alphaproteobacteria</taxon>
        <taxon>Hyphomicrobiales</taxon>
        <taxon>Stappiaceae</taxon>
        <taxon>Pannonibacter</taxon>
    </lineage>
</organism>
<dbReference type="Proteomes" id="UP001380822">
    <property type="component" value="Unassembled WGS sequence"/>
</dbReference>
<name>A0ABU7ZT07_9HYPH</name>
<dbReference type="SUPFAM" id="SSF46565">
    <property type="entry name" value="Chaperone J-domain"/>
    <property type="match status" value="1"/>
</dbReference>
<proteinExistence type="predicted"/>
<dbReference type="CDD" id="cd06257">
    <property type="entry name" value="DnaJ"/>
    <property type="match status" value="1"/>
</dbReference>
<dbReference type="EMBL" id="JBAKBE010000013">
    <property type="protein sequence ID" value="MEH0098365.1"/>
    <property type="molecule type" value="Genomic_DNA"/>
</dbReference>
<dbReference type="InterPro" id="IPR007791">
    <property type="entry name" value="DjlA_N"/>
</dbReference>
<dbReference type="InterPro" id="IPR036869">
    <property type="entry name" value="J_dom_sf"/>
</dbReference>
<dbReference type="Gene3D" id="1.10.3680.10">
    <property type="entry name" value="TerB-like"/>
    <property type="match status" value="1"/>
</dbReference>
<dbReference type="PROSITE" id="PS50076">
    <property type="entry name" value="DNAJ_2"/>
    <property type="match status" value="1"/>
</dbReference>
<dbReference type="SMART" id="SM00271">
    <property type="entry name" value="DnaJ"/>
    <property type="match status" value="1"/>
</dbReference>
<dbReference type="InterPro" id="IPR029024">
    <property type="entry name" value="TerB-like"/>
</dbReference>
<dbReference type="InterPro" id="IPR001623">
    <property type="entry name" value="DnaJ_domain"/>
</dbReference>
<dbReference type="CDD" id="cd07316">
    <property type="entry name" value="terB_like_DjlA"/>
    <property type="match status" value="1"/>
</dbReference>
<comment type="caution">
    <text evidence="2">The sequence shown here is derived from an EMBL/GenBank/DDBJ whole genome shotgun (WGS) entry which is preliminary data.</text>
</comment>